<evidence type="ECO:0000256" key="4">
    <source>
        <dbReference type="ARBA" id="ARBA00022729"/>
    </source>
</evidence>
<dbReference type="Proteomes" id="UP000228380">
    <property type="component" value="Unplaced"/>
</dbReference>
<keyword evidence="10" id="KW-1185">Reference proteome</keyword>
<evidence type="ECO:0000256" key="1">
    <source>
        <dbReference type="ARBA" id="ARBA00004236"/>
    </source>
</evidence>
<evidence type="ECO:0000256" key="2">
    <source>
        <dbReference type="ARBA" id="ARBA00005507"/>
    </source>
</evidence>
<evidence type="ECO:0000256" key="6">
    <source>
        <dbReference type="ARBA" id="ARBA00023180"/>
    </source>
</evidence>
<evidence type="ECO:0000256" key="5">
    <source>
        <dbReference type="ARBA" id="ARBA00023136"/>
    </source>
</evidence>
<evidence type="ECO:0000256" key="3">
    <source>
        <dbReference type="ARBA" id="ARBA00022475"/>
    </source>
</evidence>
<sequence length="675" mass="73260">MASPESRFHLHRILVFVSFLLLLFRPSRSQQGSPPDASAPAPSSSDCNGVLLTYDFQRGQRLRPFVQDPNKQTWAFTATATILNSGTADLDAWELLIGFRHREILVSASPAILTDGSPFPYSTPNDSATSFSGFPNHNLKYPIEVAGDLSQISVQISIGGIFFGSPPPAVPLPSSLSLADPAFSCPVPVVPSSTSTSITTCCLPNPDFNSNTTTNSSDADGSDSFLPRRSGDLTISYDVIQAFPSSYLALVTIDNHSPRGRLDNWRLSWEWMRDEFIYSMKGAYPLLVDVSDCIYGRQGEYYEDLDFSKVLSCQTKPTILDLPPSKFNDTDLGRIPSCCRNGTILPASMDPSQSSSAFQVQVFKMPPDLNRTDLHPPRNWRISGSTINPEYKCGQPIRVSPALFPDPSGLESNTSAIASWQVVCNISTPKGASPKCCVSFSAFYNDSVVPCKTCACGCPANRGGRTCNATAPALLLPAEALLVPFDNRTAGARAWAEIKQFHVPSPIPCGDNCGVSINWHINTDYTRGWSARMTLFNWEEVNFADWFVAVEMGKAYDGYEDTYSFNGTKMGNNTIFIQGLPGLNYLVAETDGANPATDPRVPGKQQSVISFTKRTAPGINVAQGDGFPSKVFFNGEECSLPDIIPTSQGFRSGGAVGLFSCVLLLVASTLLLLHQ</sequence>
<feature type="signal peptide" evidence="8">
    <location>
        <begin position="1"/>
        <end position="29"/>
    </location>
</feature>
<organism evidence="10 11">
    <name type="scientific">Phoenix dactylifera</name>
    <name type="common">Date palm</name>
    <dbReference type="NCBI Taxonomy" id="42345"/>
    <lineage>
        <taxon>Eukaryota</taxon>
        <taxon>Viridiplantae</taxon>
        <taxon>Streptophyta</taxon>
        <taxon>Embryophyta</taxon>
        <taxon>Tracheophyta</taxon>
        <taxon>Spermatophyta</taxon>
        <taxon>Magnoliopsida</taxon>
        <taxon>Liliopsida</taxon>
        <taxon>Arecaceae</taxon>
        <taxon>Coryphoideae</taxon>
        <taxon>Phoeniceae</taxon>
        <taxon>Phoenix</taxon>
    </lineage>
</organism>
<dbReference type="KEGG" id="pda:103707919"/>
<dbReference type="Pfam" id="PF04833">
    <property type="entry name" value="COBRA"/>
    <property type="match status" value="1"/>
</dbReference>
<dbReference type="OrthoDB" id="2014623at2759"/>
<dbReference type="GO" id="GO:0005886">
    <property type="term" value="C:plasma membrane"/>
    <property type="evidence" value="ECO:0007669"/>
    <property type="project" value="UniProtKB-SubCell"/>
</dbReference>
<reference evidence="11" key="1">
    <citation type="submission" date="2025-08" db="UniProtKB">
        <authorList>
            <consortium name="RefSeq"/>
        </authorList>
    </citation>
    <scope>IDENTIFICATION</scope>
    <source>
        <tissue evidence="11">Young leaves</tissue>
    </source>
</reference>
<keyword evidence="7" id="KW-0812">Transmembrane</keyword>
<evidence type="ECO:0000259" key="9">
    <source>
        <dbReference type="Pfam" id="PF25079"/>
    </source>
</evidence>
<dbReference type="PANTHER" id="PTHR31052:SF3">
    <property type="entry name" value="COBRA-LIKE PROTEIN 7"/>
    <property type="match status" value="1"/>
</dbReference>
<comment type="subcellular location">
    <subcellularLocation>
        <location evidence="1">Cell membrane</location>
    </subcellularLocation>
</comment>
<gene>
    <name evidence="11" type="primary">LOC103707919</name>
</gene>
<protein>
    <submittedName>
        <fullName evidence="11">COBRA-like protein 7</fullName>
    </submittedName>
</protein>
<evidence type="ECO:0000313" key="11">
    <source>
        <dbReference type="RefSeq" id="XP_008790855.1"/>
    </source>
</evidence>
<dbReference type="GO" id="GO:0010215">
    <property type="term" value="P:cellulose microfibril organization"/>
    <property type="evidence" value="ECO:0007669"/>
    <property type="project" value="InterPro"/>
</dbReference>
<feature type="domain" description="COBRA C-terminal" evidence="9">
    <location>
        <begin position="435"/>
        <end position="645"/>
    </location>
</feature>
<evidence type="ECO:0000313" key="10">
    <source>
        <dbReference type="Proteomes" id="UP000228380"/>
    </source>
</evidence>
<dbReference type="GeneID" id="103707919"/>
<keyword evidence="5 7" id="KW-0472">Membrane</keyword>
<evidence type="ECO:0000256" key="8">
    <source>
        <dbReference type="SAM" id="SignalP"/>
    </source>
</evidence>
<proteinExistence type="inferred from homology"/>
<dbReference type="AlphaFoldDB" id="A0A8B7C3D5"/>
<dbReference type="PANTHER" id="PTHR31052">
    <property type="entry name" value="COBRA-LIKE PROTEIN 7"/>
    <property type="match status" value="1"/>
</dbReference>
<keyword evidence="7" id="KW-1133">Transmembrane helix</keyword>
<keyword evidence="6" id="KW-0325">Glycoprotein</keyword>
<dbReference type="InterPro" id="IPR056900">
    <property type="entry name" value="COB_C"/>
</dbReference>
<comment type="similarity">
    <text evidence="2">Belongs to the COBRA family.</text>
</comment>
<dbReference type="Pfam" id="PF25079">
    <property type="entry name" value="COB_C"/>
    <property type="match status" value="1"/>
</dbReference>
<evidence type="ECO:0000256" key="7">
    <source>
        <dbReference type="SAM" id="Phobius"/>
    </source>
</evidence>
<name>A0A8B7C3D5_PHODC</name>
<feature type="transmembrane region" description="Helical" evidence="7">
    <location>
        <begin position="653"/>
        <end position="673"/>
    </location>
</feature>
<accession>A0A8B7C3D5</accession>
<keyword evidence="3" id="KW-1003">Cell membrane</keyword>
<keyword evidence="4 8" id="KW-0732">Signal</keyword>
<dbReference type="InterPro" id="IPR006918">
    <property type="entry name" value="COBRA_pln"/>
</dbReference>
<feature type="chain" id="PRO_5034084081" evidence="8">
    <location>
        <begin position="30"/>
        <end position="675"/>
    </location>
</feature>
<dbReference type="RefSeq" id="XP_008790855.1">
    <property type="nucleotide sequence ID" value="XM_008792633.4"/>
</dbReference>